<protein>
    <submittedName>
        <fullName evidence="3">Antitoxin</fullName>
    </submittedName>
</protein>
<evidence type="ECO:0000313" key="3">
    <source>
        <dbReference type="EMBL" id="QEE09241.1"/>
    </source>
</evidence>
<dbReference type="SMART" id="SM00966">
    <property type="entry name" value="SpoVT_AbrB"/>
    <property type="match status" value="1"/>
</dbReference>
<feature type="domain" description="SpoVT-AbrB" evidence="2">
    <location>
        <begin position="4"/>
        <end position="49"/>
    </location>
</feature>
<dbReference type="Pfam" id="PF04014">
    <property type="entry name" value="MazE_antitoxin"/>
    <property type="match status" value="1"/>
</dbReference>
<sequence length="85" mass="9417">MHTTKLRKVGGSVMLSIPPALLDVLHLTENTQVGLAIDNGRLIVKPQSLPNYTLEELLAQCNPSDDFADDDMEWFDAKPVGRELL</sequence>
<keyword evidence="4" id="KW-1185">Reference proteome</keyword>
<dbReference type="AlphaFoldDB" id="A0A5B9CXV2"/>
<dbReference type="KEGG" id="bky:D1093_06315"/>
<dbReference type="InterPro" id="IPR037914">
    <property type="entry name" value="SpoVT-AbrB_sf"/>
</dbReference>
<dbReference type="RefSeq" id="WP_120101424.1">
    <property type="nucleotide sequence ID" value="NZ_CP031843.2"/>
</dbReference>
<dbReference type="GO" id="GO:0003677">
    <property type="term" value="F:DNA binding"/>
    <property type="evidence" value="ECO:0007669"/>
    <property type="project" value="UniProtKB-UniRule"/>
</dbReference>
<gene>
    <name evidence="3" type="ORF">D1093_06315</name>
</gene>
<dbReference type="EMBL" id="CP031843">
    <property type="protein sequence ID" value="QEE09241.1"/>
    <property type="molecule type" value="Genomic_DNA"/>
</dbReference>
<evidence type="ECO:0000313" key="4">
    <source>
        <dbReference type="Proteomes" id="UP000321940"/>
    </source>
</evidence>
<dbReference type="PROSITE" id="PS51740">
    <property type="entry name" value="SPOVT_ABRB"/>
    <property type="match status" value="1"/>
</dbReference>
<keyword evidence="1" id="KW-0238">DNA-binding</keyword>
<proteinExistence type="predicted"/>
<name>A0A5B9CXV2_9HYPH</name>
<reference evidence="3 4" key="1">
    <citation type="journal article" date="2020" name="Int. J. Syst. Evol. Microbiol.">
        <title>Bartonella kosoyi sp. nov. and Bartonella krasnovii sp. nov., two novel species closely related to the zoonotic Bartonella elizabethae, isolated from black rats and wild desert rodent-fleas.</title>
        <authorList>
            <person name="Gutierrez R."/>
            <person name="Shalit T."/>
            <person name="Markus B."/>
            <person name="Yuan C."/>
            <person name="Nachum-Biala Y."/>
            <person name="Elad D."/>
            <person name="Harrus S."/>
        </authorList>
    </citation>
    <scope>NUCLEOTIDE SEQUENCE [LARGE SCALE GENOMIC DNA]</scope>
    <source>
        <strain evidence="3 4">Tel Aviv</strain>
    </source>
</reference>
<evidence type="ECO:0000256" key="1">
    <source>
        <dbReference type="PROSITE-ProRule" id="PRU01076"/>
    </source>
</evidence>
<dbReference type="Proteomes" id="UP000321940">
    <property type="component" value="Chromosome"/>
</dbReference>
<dbReference type="InterPro" id="IPR007159">
    <property type="entry name" value="SpoVT-AbrB_dom"/>
</dbReference>
<dbReference type="SUPFAM" id="SSF89447">
    <property type="entry name" value="AbrB/MazE/MraZ-like"/>
    <property type="match status" value="1"/>
</dbReference>
<evidence type="ECO:0000259" key="2">
    <source>
        <dbReference type="PROSITE" id="PS51740"/>
    </source>
</evidence>
<organism evidence="3 4">
    <name type="scientific">Bartonella kosoyi</name>
    <dbReference type="NCBI Taxonomy" id="2133959"/>
    <lineage>
        <taxon>Bacteria</taxon>
        <taxon>Pseudomonadati</taxon>
        <taxon>Pseudomonadota</taxon>
        <taxon>Alphaproteobacteria</taxon>
        <taxon>Hyphomicrobiales</taxon>
        <taxon>Bartonellaceae</taxon>
        <taxon>Bartonella</taxon>
    </lineage>
</organism>
<accession>A0A5B9CXV2</accession>
<dbReference type="Gene3D" id="2.10.260.10">
    <property type="match status" value="1"/>
</dbReference>